<name>A0A8S3QQK2_MYTED</name>
<reference evidence="1" key="1">
    <citation type="submission" date="2021-03" db="EMBL/GenBank/DDBJ databases">
        <authorList>
            <person name="Bekaert M."/>
        </authorList>
    </citation>
    <scope>NUCLEOTIDE SEQUENCE</scope>
</reference>
<organism evidence="1 2">
    <name type="scientific">Mytilus edulis</name>
    <name type="common">Blue mussel</name>
    <dbReference type="NCBI Taxonomy" id="6550"/>
    <lineage>
        <taxon>Eukaryota</taxon>
        <taxon>Metazoa</taxon>
        <taxon>Spiralia</taxon>
        <taxon>Lophotrochozoa</taxon>
        <taxon>Mollusca</taxon>
        <taxon>Bivalvia</taxon>
        <taxon>Autobranchia</taxon>
        <taxon>Pteriomorphia</taxon>
        <taxon>Mytilida</taxon>
        <taxon>Mytiloidea</taxon>
        <taxon>Mytilidae</taxon>
        <taxon>Mytilinae</taxon>
        <taxon>Mytilus</taxon>
    </lineage>
</organism>
<dbReference type="EMBL" id="CAJPWZ010000636">
    <property type="protein sequence ID" value="CAG2197194.1"/>
    <property type="molecule type" value="Genomic_DNA"/>
</dbReference>
<proteinExistence type="predicted"/>
<sequence>MPDDQLKQYIDRWLGDLTKTTSVRDVIAENSLFINVKFRNALRHYMKQLSTEQIASIIQTANYEYINLMFVMSEEDINDNPENRYECFGIVIPDDLLQQYINRWFDVSTKMYFQSVIDKNRLMINVKFRSALRTYIQQLTTENIAFIIQTADADFLNTMSVMTEEDINDNSVNRYECFCIPIPDQLLEQYIVKWLECLTKNLVFREFHQQMWTIHECNISDFINKMFVMAENDIKANAENRYECFGIVIPDDLLQQYIERWFEQLTKTSDIQKT</sequence>
<gene>
    <name evidence="1" type="ORF">MEDL_12027</name>
</gene>
<protein>
    <submittedName>
        <fullName evidence="1">Uncharacterized protein</fullName>
    </submittedName>
</protein>
<dbReference type="AlphaFoldDB" id="A0A8S3QQK2"/>
<accession>A0A8S3QQK2</accession>
<dbReference type="OrthoDB" id="6196156at2759"/>
<dbReference type="Proteomes" id="UP000683360">
    <property type="component" value="Unassembled WGS sequence"/>
</dbReference>
<evidence type="ECO:0000313" key="1">
    <source>
        <dbReference type="EMBL" id="CAG2197194.1"/>
    </source>
</evidence>
<comment type="caution">
    <text evidence="1">The sequence shown here is derived from an EMBL/GenBank/DDBJ whole genome shotgun (WGS) entry which is preliminary data.</text>
</comment>
<keyword evidence="2" id="KW-1185">Reference proteome</keyword>
<evidence type="ECO:0000313" key="2">
    <source>
        <dbReference type="Proteomes" id="UP000683360"/>
    </source>
</evidence>